<keyword evidence="3 8" id="KW-0812">Transmembrane</keyword>
<dbReference type="EMBL" id="CH477423">
    <property type="protein sequence ID" value="EAT41198.2"/>
    <property type="molecule type" value="Genomic_DNA"/>
</dbReference>
<evidence type="ECO:0000256" key="5">
    <source>
        <dbReference type="ARBA" id="ARBA00023136"/>
    </source>
</evidence>
<dbReference type="eggNOG" id="ENOG502SY6Y">
    <property type="taxonomic scope" value="Eukaryota"/>
</dbReference>
<keyword evidence="6 8" id="KW-0675">Receptor</keyword>
<dbReference type="Proteomes" id="UP000682892">
    <property type="component" value="Chromosome 3"/>
</dbReference>
<dbReference type="GO" id="GO:0007635">
    <property type="term" value="P:chemosensory behavior"/>
    <property type="evidence" value="ECO:0007669"/>
    <property type="project" value="TreeGrafter"/>
</dbReference>
<dbReference type="PhylomeDB" id="Q173J8"/>
<keyword evidence="7 8" id="KW-0807">Transducer</keyword>
<keyword evidence="2 8" id="KW-1003">Cell membrane</keyword>
<evidence type="ECO:0000256" key="1">
    <source>
        <dbReference type="ARBA" id="ARBA00004651"/>
    </source>
</evidence>
<dbReference type="PANTHER" id="PTHR21143:SF104">
    <property type="entry name" value="GUSTATORY RECEPTOR 8A-RELATED"/>
    <property type="match status" value="1"/>
</dbReference>
<organism evidence="9 10">
    <name type="scientific">Aedes aegypti</name>
    <name type="common">Yellowfever mosquito</name>
    <name type="synonym">Culex aegypti</name>
    <dbReference type="NCBI Taxonomy" id="7159"/>
    <lineage>
        <taxon>Eukaryota</taxon>
        <taxon>Metazoa</taxon>
        <taxon>Ecdysozoa</taxon>
        <taxon>Arthropoda</taxon>
        <taxon>Hexapoda</taxon>
        <taxon>Insecta</taxon>
        <taxon>Pterygota</taxon>
        <taxon>Neoptera</taxon>
        <taxon>Endopterygota</taxon>
        <taxon>Diptera</taxon>
        <taxon>Nematocera</taxon>
        <taxon>Culicoidea</taxon>
        <taxon>Culicidae</taxon>
        <taxon>Culicinae</taxon>
        <taxon>Aedini</taxon>
        <taxon>Aedes</taxon>
        <taxon>Stegomyia</taxon>
    </lineage>
</organism>
<comment type="subcellular location">
    <subcellularLocation>
        <location evidence="1 8">Cell membrane</location>
        <topology evidence="1 8">Multi-pass membrane protein</topology>
    </subcellularLocation>
</comment>
<reference evidence="9" key="2">
    <citation type="journal article" date="2007" name="Science">
        <title>Genome sequence of Aedes aegypti, a major arbovirus vector.</title>
        <authorList>
            <person name="Nene V."/>
            <person name="Wortman J.R."/>
            <person name="Lawson D."/>
            <person name="Haas B."/>
            <person name="Kodira C."/>
            <person name="Tu Z.J."/>
            <person name="Loftus B."/>
            <person name="Xi Z."/>
            <person name="Megy K."/>
            <person name="Grabherr M."/>
            <person name="Ren Q."/>
            <person name="Zdobnov E.M."/>
            <person name="Lobo N.F."/>
            <person name="Campbell K.S."/>
            <person name="Brown S.E."/>
            <person name="Bonaldo M.F."/>
            <person name="Zhu J."/>
            <person name="Sinkins S.P."/>
            <person name="Hogenkamp D.G."/>
            <person name="Amedeo P."/>
            <person name="Arensburger P."/>
            <person name="Atkinson P.W."/>
            <person name="Bidwell S."/>
            <person name="Biedler J."/>
            <person name="Birney E."/>
            <person name="Bruggner R.V."/>
            <person name="Costas J."/>
            <person name="Coy M.R."/>
            <person name="Crabtree J."/>
            <person name="Crawford M."/>
            <person name="Debruyn B."/>
            <person name="Decaprio D."/>
            <person name="Eiglmeier K."/>
            <person name="Eisenstadt E."/>
            <person name="El-Dorry H."/>
            <person name="Gelbart W.M."/>
            <person name="Gomes S.L."/>
            <person name="Hammond M."/>
            <person name="Hannick L.I."/>
            <person name="Hogan J.R."/>
            <person name="Holmes M.H."/>
            <person name="Jaffe D."/>
            <person name="Johnston J.S."/>
            <person name="Kennedy R.C."/>
            <person name="Koo H."/>
            <person name="Kravitz S."/>
            <person name="Kriventseva E.V."/>
            <person name="Kulp D."/>
            <person name="Labutti K."/>
            <person name="Lee E."/>
            <person name="Li S."/>
            <person name="Lovin D.D."/>
            <person name="Mao C."/>
            <person name="Mauceli E."/>
            <person name="Menck C.F."/>
            <person name="Miller J.R."/>
            <person name="Montgomery P."/>
            <person name="Mori A."/>
            <person name="Nascimento A.L."/>
            <person name="Naveira H.F."/>
            <person name="Nusbaum C."/>
            <person name="O'leary S."/>
            <person name="Orvis J."/>
            <person name="Pertea M."/>
            <person name="Quesneville H."/>
            <person name="Reidenbach K.R."/>
            <person name="Rogers Y.H."/>
            <person name="Roth C.W."/>
            <person name="Schneider J.R."/>
            <person name="Schatz M."/>
            <person name="Shumway M."/>
            <person name="Stanke M."/>
            <person name="Stinson E.O."/>
            <person name="Tubio J.M."/>
            <person name="Vanzee J.P."/>
            <person name="Verjovski-Almeida S."/>
            <person name="Werner D."/>
            <person name="White O."/>
            <person name="Wyder S."/>
            <person name="Zeng Q."/>
            <person name="Zhao Q."/>
            <person name="Zhao Y."/>
            <person name="Hill C.A."/>
            <person name="Raikhel A.S."/>
            <person name="Soares M.B."/>
            <person name="Knudson D.L."/>
            <person name="Lee N.H."/>
            <person name="Galagan J."/>
            <person name="Salzberg S.L."/>
            <person name="Paulsen I.T."/>
            <person name="Dimopoulos G."/>
            <person name="Collins F.H."/>
            <person name="Birren B."/>
            <person name="Fraser-Liggett C.M."/>
            <person name="Severson D.W."/>
        </authorList>
    </citation>
    <scope>NUCLEOTIDE SEQUENCE [LARGE SCALE GENOMIC DNA]</scope>
    <source>
        <strain evidence="9">Liverpool</strain>
    </source>
</reference>
<dbReference type="HOGENOM" id="CLU_635010_0_0_1"/>
<evidence type="ECO:0000256" key="8">
    <source>
        <dbReference type="RuleBase" id="RU363108"/>
    </source>
</evidence>
<protein>
    <recommendedName>
        <fullName evidence="8">Gustatory receptor</fullName>
    </recommendedName>
</protein>
<proteinExistence type="inferred from homology"/>
<dbReference type="GO" id="GO:0005886">
    <property type="term" value="C:plasma membrane"/>
    <property type="evidence" value="ECO:0007669"/>
    <property type="project" value="UniProtKB-SubCell"/>
</dbReference>
<comment type="function">
    <text evidence="8">Gustatory receptor which mediates acceptance or avoidance behavior, depending on its substrates.</text>
</comment>
<comment type="similarity">
    <text evidence="8">Belongs to the insect chemoreceptor superfamily. Gustatory receptor (GR) family.</text>
</comment>
<dbReference type="GO" id="GO:0008049">
    <property type="term" value="P:male courtship behavior"/>
    <property type="evidence" value="ECO:0007669"/>
    <property type="project" value="TreeGrafter"/>
</dbReference>
<dbReference type="PANTHER" id="PTHR21143">
    <property type="entry name" value="INVERTEBRATE GUSTATORY RECEPTOR"/>
    <property type="match status" value="1"/>
</dbReference>
<dbReference type="AlphaFoldDB" id="Q173J8"/>
<evidence type="ECO:0000256" key="3">
    <source>
        <dbReference type="ARBA" id="ARBA00022692"/>
    </source>
</evidence>
<dbReference type="Pfam" id="PF08395">
    <property type="entry name" value="7tm_7"/>
    <property type="match status" value="1"/>
</dbReference>
<dbReference type="GO" id="GO:0030425">
    <property type="term" value="C:dendrite"/>
    <property type="evidence" value="ECO:0007669"/>
    <property type="project" value="TreeGrafter"/>
</dbReference>
<accession>Q173J8</accession>
<gene>
    <name evidence="9" type="primary">GPRgr64I</name>
    <name evidence="9" type="ORF">AaeL_AAEL007142</name>
</gene>
<sequence length="440" mass="50213">MKIQCPVSVKQVAVESGERPKSSSGKGSNGNLLQHLRPLFLVSRLFSLNPFRIVHKSGKEVQISSTLGILQCVAACVGYGAFHLYTTYSDDFDTAEKSKNATRNATDASDPVQEKSEQNFVSVMIDTYNRYSGLGLYWVLVIGAIGNRRILIRFVESLQEVDQIFETKLNVVVNNLHWKRVICIQMTLIFAIIFLFEYFNCIVYLSDYNPSSVYCMPDCYLVLLTEATAESQIVGYIKLLQMRFQLINQLLTREAQNHNRLEIINEIKNLYAHLHLLSLNINKAYGVQLVFILMTLFVTLTTLMYHCNMKAIRLLLHRPSLDEDLSERYWEVLSTFFWVALSAYRIFRICNICNATKNEASQIGCLIHGLGMNTNCIRTKTTVKLFSLQLLQQKVEFSACGLLAIDHGLVFNIVGAVTTYILILLQFDVAQNRSQWQRHD</sequence>
<dbReference type="InterPro" id="IPR013604">
    <property type="entry name" value="7TM_chemorcpt"/>
</dbReference>
<reference evidence="9" key="1">
    <citation type="submission" date="2005-10" db="EMBL/GenBank/DDBJ databases">
        <authorList>
            <person name="Loftus B.J."/>
            <person name="Nene V.M."/>
            <person name="Hannick L.I."/>
            <person name="Bidwell S."/>
            <person name="Haas B."/>
            <person name="Amedeo P."/>
            <person name="Orvis J."/>
            <person name="Wortman J.R."/>
            <person name="White O.R."/>
            <person name="Salzberg S."/>
            <person name="Shumway M."/>
            <person name="Koo H."/>
            <person name="Zhao Y."/>
            <person name="Holmes M."/>
            <person name="Miller J."/>
            <person name="Schatz M."/>
            <person name="Pop M."/>
            <person name="Pai G."/>
            <person name="Utterback T."/>
            <person name="Rogers Y.-H."/>
            <person name="Kravitz S."/>
            <person name="Fraser C.M."/>
        </authorList>
    </citation>
    <scope>NUCLEOTIDE SEQUENCE</scope>
    <source>
        <strain evidence="9">Liverpool</strain>
    </source>
</reference>
<evidence type="ECO:0000256" key="7">
    <source>
        <dbReference type="ARBA" id="ARBA00023224"/>
    </source>
</evidence>
<dbReference type="GO" id="GO:0007165">
    <property type="term" value="P:signal transduction"/>
    <property type="evidence" value="ECO:0007669"/>
    <property type="project" value="UniProtKB-KW"/>
</dbReference>
<evidence type="ECO:0000256" key="6">
    <source>
        <dbReference type="ARBA" id="ARBA00023170"/>
    </source>
</evidence>
<dbReference type="GO" id="GO:0043025">
    <property type="term" value="C:neuronal cell body"/>
    <property type="evidence" value="ECO:0007669"/>
    <property type="project" value="TreeGrafter"/>
</dbReference>
<feature type="transmembrane region" description="Helical" evidence="8">
    <location>
        <begin position="285"/>
        <end position="307"/>
    </location>
</feature>
<dbReference type="GO" id="GO:0030424">
    <property type="term" value="C:axon"/>
    <property type="evidence" value="ECO:0007669"/>
    <property type="project" value="TreeGrafter"/>
</dbReference>
<evidence type="ECO:0000313" key="9">
    <source>
        <dbReference type="EMBL" id="EAT41198.2"/>
    </source>
</evidence>
<name>Q173J8_AEDAE</name>
<keyword evidence="4 8" id="KW-1133">Transmembrane helix</keyword>
<evidence type="ECO:0000256" key="2">
    <source>
        <dbReference type="ARBA" id="ARBA00022475"/>
    </source>
</evidence>
<dbReference type="GO" id="GO:0050909">
    <property type="term" value="P:sensory perception of taste"/>
    <property type="evidence" value="ECO:0007669"/>
    <property type="project" value="InterPro"/>
</dbReference>
<dbReference type="PaxDb" id="7159-AAEL007142-PA"/>
<evidence type="ECO:0000313" key="10">
    <source>
        <dbReference type="Proteomes" id="UP000682892"/>
    </source>
</evidence>
<reference evidence="9" key="3">
    <citation type="submission" date="2012-09" db="EMBL/GenBank/DDBJ databases">
        <authorList>
            <consortium name="VectorBase"/>
        </authorList>
    </citation>
    <scope>NUCLEOTIDE SEQUENCE</scope>
    <source>
        <strain evidence="9">Liverpool</strain>
    </source>
</reference>
<keyword evidence="5 8" id="KW-0472">Membrane</keyword>
<evidence type="ECO:0000256" key="4">
    <source>
        <dbReference type="ARBA" id="ARBA00022989"/>
    </source>
</evidence>
<feature type="transmembrane region" description="Helical" evidence="8">
    <location>
        <begin position="186"/>
        <end position="206"/>
    </location>
</feature>
<comment type="caution">
    <text evidence="8">Lacks conserved residue(s) required for the propagation of feature annotation.</text>
</comment>